<sequence length="430" mass="47426">MLNFNPLSPLSEQAVACLLGAACGDALGSIQEGTPKRLVQPISDLQGGGLLGVQAGEWGDDTAMTLCLADSLLACHGFHSRDQMDRYLRWWQQGYRSCTGQPPRVGKTVLAALTRYQHTHDPWSGDEDPLTAGNGALMRVAPIALYYYGERQSVERAMQIAAWQAMLTHGEERAVQACQLVTWLLWQLLDGEQDKEHWLDPRRLLSLLKPWGAHWHPDIVDVISGSYRHKDAQHIRATGYVIHTLEAALWALWQCDDFASGALLAANLGEEAGTTASVYGQLAGPLYGLSSLPAHWRSQLHQAAAIQQTALALIGANPCEPSGEERQRIAKQWAERLAYRGPVSTLHQFTSACHRHQLVVFFDWGQWQRDPLQLSLAEVKELSELAARKVLSALLRIEQSNEGTLLKAWESGLLRGLLLQLAAAPIPPVA</sequence>
<dbReference type="PANTHER" id="PTHR16222:SF12">
    <property type="entry name" value="ADP-RIBOSYLGLYCOHYDROLASE-RELATED"/>
    <property type="match status" value="1"/>
</dbReference>
<evidence type="ECO:0000313" key="2">
    <source>
        <dbReference type="Proteomes" id="UP001501321"/>
    </source>
</evidence>
<name>A0ABP8PU98_9GAMM</name>
<gene>
    <name evidence="1" type="ORF">GCM10023095_00630</name>
</gene>
<reference evidence="2" key="1">
    <citation type="journal article" date="2019" name="Int. J. Syst. Evol. Microbiol.">
        <title>The Global Catalogue of Microorganisms (GCM) 10K type strain sequencing project: providing services to taxonomists for standard genome sequencing and annotation.</title>
        <authorList>
            <consortium name="The Broad Institute Genomics Platform"/>
            <consortium name="The Broad Institute Genome Sequencing Center for Infectious Disease"/>
            <person name="Wu L."/>
            <person name="Ma J."/>
        </authorList>
    </citation>
    <scope>NUCLEOTIDE SEQUENCE [LARGE SCALE GENOMIC DNA]</scope>
    <source>
        <strain evidence="2">JCM 32226</strain>
    </source>
</reference>
<dbReference type="SUPFAM" id="SSF101478">
    <property type="entry name" value="ADP-ribosylglycohydrolase"/>
    <property type="match status" value="1"/>
</dbReference>
<evidence type="ECO:0000313" key="1">
    <source>
        <dbReference type="EMBL" id="GAA4492326.1"/>
    </source>
</evidence>
<organism evidence="1 2">
    <name type="scientific">Pseudaeromonas paramecii</name>
    <dbReference type="NCBI Taxonomy" id="2138166"/>
    <lineage>
        <taxon>Bacteria</taxon>
        <taxon>Pseudomonadati</taxon>
        <taxon>Pseudomonadota</taxon>
        <taxon>Gammaproteobacteria</taxon>
        <taxon>Aeromonadales</taxon>
        <taxon>Aeromonadaceae</taxon>
        <taxon>Pseudaeromonas</taxon>
    </lineage>
</organism>
<protein>
    <recommendedName>
        <fullName evidence="3">ADP-ribosylglycohydrolase</fullName>
    </recommendedName>
</protein>
<dbReference type="InterPro" id="IPR045425">
    <property type="entry name" value="DUF6508"/>
</dbReference>
<dbReference type="PANTHER" id="PTHR16222">
    <property type="entry name" value="ADP-RIBOSYLGLYCOHYDROLASE"/>
    <property type="match status" value="1"/>
</dbReference>
<comment type="caution">
    <text evidence="1">The sequence shown here is derived from an EMBL/GenBank/DDBJ whole genome shotgun (WGS) entry which is preliminary data.</text>
</comment>
<dbReference type="Pfam" id="PF20118">
    <property type="entry name" value="DUF6508"/>
    <property type="match status" value="1"/>
</dbReference>
<dbReference type="Proteomes" id="UP001501321">
    <property type="component" value="Unassembled WGS sequence"/>
</dbReference>
<dbReference type="RefSeq" id="WP_345008901.1">
    <property type="nucleotide sequence ID" value="NZ_BAABFC010000001.1"/>
</dbReference>
<dbReference type="InterPro" id="IPR005502">
    <property type="entry name" value="Ribosyl_crysJ1"/>
</dbReference>
<dbReference type="Gene3D" id="1.10.4080.10">
    <property type="entry name" value="ADP-ribosylation/Crystallin J1"/>
    <property type="match status" value="1"/>
</dbReference>
<proteinExistence type="predicted"/>
<dbReference type="InterPro" id="IPR050792">
    <property type="entry name" value="ADP-ribosylglycohydrolase"/>
</dbReference>
<dbReference type="InterPro" id="IPR036705">
    <property type="entry name" value="Ribosyl_crysJ1_sf"/>
</dbReference>
<keyword evidence="2" id="KW-1185">Reference proteome</keyword>
<dbReference type="EMBL" id="BAABFC010000001">
    <property type="protein sequence ID" value="GAA4492326.1"/>
    <property type="molecule type" value="Genomic_DNA"/>
</dbReference>
<evidence type="ECO:0008006" key="3">
    <source>
        <dbReference type="Google" id="ProtNLM"/>
    </source>
</evidence>
<dbReference type="Pfam" id="PF03747">
    <property type="entry name" value="ADP_ribosyl_GH"/>
    <property type="match status" value="1"/>
</dbReference>
<accession>A0ABP8PU98</accession>